<dbReference type="InterPro" id="IPR050631">
    <property type="entry name" value="PheA/TfdB_FAD_monoxygenase"/>
</dbReference>
<organism evidence="5 6">
    <name type="scientific">Sporothrix curviconia</name>
    <dbReference type="NCBI Taxonomy" id="1260050"/>
    <lineage>
        <taxon>Eukaryota</taxon>
        <taxon>Fungi</taxon>
        <taxon>Dikarya</taxon>
        <taxon>Ascomycota</taxon>
        <taxon>Pezizomycotina</taxon>
        <taxon>Sordariomycetes</taxon>
        <taxon>Sordariomycetidae</taxon>
        <taxon>Ophiostomatales</taxon>
        <taxon>Ophiostomataceae</taxon>
        <taxon>Sporothrix</taxon>
    </lineage>
</organism>
<evidence type="ECO:0000256" key="3">
    <source>
        <dbReference type="ARBA" id="ARBA00023002"/>
    </source>
</evidence>
<keyword evidence="1" id="KW-0285">Flavoprotein</keyword>
<evidence type="ECO:0000256" key="2">
    <source>
        <dbReference type="ARBA" id="ARBA00022827"/>
    </source>
</evidence>
<dbReference type="PANTHER" id="PTHR43476">
    <property type="entry name" value="3-(3-HYDROXY-PHENYL)PROPIONATE/3-HYDROXYCINNAMIC ACID HYDROXYLASE"/>
    <property type="match status" value="1"/>
</dbReference>
<evidence type="ECO:0000313" key="5">
    <source>
        <dbReference type="EMBL" id="CAK7227425.1"/>
    </source>
</evidence>
<dbReference type="Gene3D" id="3.50.50.60">
    <property type="entry name" value="FAD/NAD(P)-binding domain"/>
    <property type="match status" value="1"/>
</dbReference>
<dbReference type="PRINTS" id="PR00420">
    <property type="entry name" value="RNGMNOXGNASE"/>
</dbReference>
<evidence type="ECO:0000259" key="4">
    <source>
        <dbReference type="Pfam" id="PF01494"/>
    </source>
</evidence>
<keyword evidence="6" id="KW-1185">Reference proteome</keyword>
<keyword evidence="3" id="KW-0560">Oxidoreductase</keyword>
<comment type="caution">
    <text evidence="5">The sequence shown here is derived from an EMBL/GenBank/DDBJ whole genome shotgun (WGS) entry which is preliminary data.</text>
</comment>
<sequence>MPVVSAELRKMGVFDKLQERGIFNTHGITWRGLDGAPLAMFPAAEPVLTLGQDKVAQALLETIGAECPSVKVVFGQRVVGVEQAEGKVRVMTTSNEEDYVFNAKFLIGCDGANSAVRRMSLIPFEGFTWRNFRFTAADVEYDFQKHCDIPVANFVVDEENWAVVAKTGKENIWRVCYGERPDLPADEASVLERSAARIRRWIGNMNKDGNTDYVLRRLKPYWAHQRCAQTYRKGNVLLAGDAAHSNNPIGGLGLTGGILDAVVIGNALVRHLRAGEPDALVTGAVEARRQTWLEVINPVSQQNFRRLCSVEASDATERETFFGQLNTADPAFLAMLGNPKFLLPDAFEAPPKI</sequence>
<dbReference type="InterPro" id="IPR036188">
    <property type="entry name" value="FAD/NAD-bd_sf"/>
</dbReference>
<evidence type="ECO:0000313" key="6">
    <source>
        <dbReference type="Proteomes" id="UP001642405"/>
    </source>
</evidence>
<accession>A0ABP0C5X1</accession>
<feature type="domain" description="FAD-binding" evidence="4">
    <location>
        <begin position="8"/>
        <end position="288"/>
    </location>
</feature>
<dbReference type="Proteomes" id="UP001642405">
    <property type="component" value="Unassembled WGS sequence"/>
</dbReference>
<gene>
    <name evidence="5" type="ORF">SCUCBS95973_006538</name>
</gene>
<keyword evidence="2" id="KW-0274">FAD</keyword>
<dbReference type="PANTHER" id="PTHR43476:SF5">
    <property type="entry name" value="FAD-DEPENDENT MONOOXYGENASE"/>
    <property type="match status" value="1"/>
</dbReference>
<dbReference type="EMBL" id="CAWUHB010000039">
    <property type="protein sequence ID" value="CAK7227425.1"/>
    <property type="molecule type" value="Genomic_DNA"/>
</dbReference>
<proteinExistence type="predicted"/>
<reference evidence="5 6" key="1">
    <citation type="submission" date="2024-01" db="EMBL/GenBank/DDBJ databases">
        <authorList>
            <person name="Allen C."/>
            <person name="Tagirdzhanova G."/>
        </authorList>
    </citation>
    <scope>NUCLEOTIDE SEQUENCE [LARGE SCALE GENOMIC DNA]</scope>
</reference>
<dbReference type="InterPro" id="IPR002938">
    <property type="entry name" value="FAD-bd"/>
</dbReference>
<protein>
    <recommendedName>
        <fullName evidence="4">FAD-binding domain-containing protein</fullName>
    </recommendedName>
</protein>
<evidence type="ECO:0000256" key="1">
    <source>
        <dbReference type="ARBA" id="ARBA00022630"/>
    </source>
</evidence>
<name>A0ABP0C5X1_9PEZI</name>
<dbReference type="SUPFAM" id="SSF51905">
    <property type="entry name" value="FAD/NAD(P)-binding domain"/>
    <property type="match status" value="1"/>
</dbReference>
<dbReference type="Pfam" id="PF01494">
    <property type="entry name" value="FAD_binding_3"/>
    <property type="match status" value="1"/>
</dbReference>
<dbReference type="Gene3D" id="3.30.70.2450">
    <property type="match status" value="1"/>
</dbReference>